<organism evidence="1 2">
    <name type="scientific">Virgisporangium aurantiacum</name>
    <dbReference type="NCBI Taxonomy" id="175570"/>
    <lineage>
        <taxon>Bacteria</taxon>
        <taxon>Bacillati</taxon>
        <taxon>Actinomycetota</taxon>
        <taxon>Actinomycetes</taxon>
        <taxon>Micromonosporales</taxon>
        <taxon>Micromonosporaceae</taxon>
        <taxon>Virgisporangium</taxon>
    </lineage>
</organism>
<dbReference type="AlphaFoldDB" id="A0A8J3ZDM1"/>
<reference evidence="1" key="1">
    <citation type="submission" date="2021-01" db="EMBL/GenBank/DDBJ databases">
        <title>Whole genome shotgun sequence of Virgisporangium aurantiacum NBRC 16421.</title>
        <authorList>
            <person name="Komaki H."/>
            <person name="Tamura T."/>
        </authorList>
    </citation>
    <scope>NUCLEOTIDE SEQUENCE</scope>
    <source>
        <strain evidence="1">NBRC 16421</strain>
    </source>
</reference>
<accession>A0A8J3ZDM1</accession>
<dbReference type="EMBL" id="BOPG01000076">
    <property type="protein sequence ID" value="GIJ62254.1"/>
    <property type="molecule type" value="Genomic_DNA"/>
</dbReference>
<evidence type="ECO:0000313" key="1">
    <source>
        <dbReference type="EMBL" id="GIJ62254.1"/>
    </source>
</evidence>
<sequence length="102" mass="10713">MATTATAPTICAIELITSRLAIGDSHHGAMPGIALSLADRLAGLQHPIEGLRSTEPGWSNRRAAPALPARIAVERLDPLSAVGRCIPGFRDVDPFPDHQSVA</sequence>
<dbReference type="Proteomes" id="UP000612585">
    <property type="component" value="Unassembled WGS sequence"/>
</dbReference>
<proteinExistence type="predicted"/>
<name>A0A8J3ZDM1_9ACTN</name>
<evidence type="ECO:0000313" key="2">
    <source>
        <dbReference type="Proteomes" id="UP000612585"/>
    </source>
</evidence>
<keyword evidence="2" id="KW-1185">Reference proteome</keyword>
<gene>
    <name evidence="1" type="ORF">Vau01_097700</name>
</gene>
<comment type="caution">
    <text evidence="1">The sequence shown here is derived from an EMBL/GenBank/DDBJ whole genome shotgun (WGS) entry which is preliminary data.</text>
</comment>
<protein>
    <submittedName>
        <fullName evidence="1">Uncharacterized protein</fullName>
    </submittedName>
</protein>